<proteinExistence type="predicted"/>
<accession>A0A6J8CPT3</accession>
<keyword evidence="2" id="KW-1185">Reference proteome</keyword>
<dbReference type="EMBL" id="CACVKT020005908">
    <property type="protein sequence ID" value="CAC5398508.1"/>
    <property type="molecule type" value="Genomic_DNA"/>
</dbReference>
<gene>
    <name evidence="1" type="ORF">MCOR_32876</name>
</gene>
<reference evidence="1 2" key="1">
    <citation type="submission" date="2020-06" db="EMBL/GenBank/DDBJ databases">
        <authorList>
            <person name="Li R."/>
            <person name="Bekaert M."/>
        </authorList>
    </citation>
    <scope>NUCLEOTIDE SEQUENCE [LARGE SCALE GENOMIC DNA]</scope>
    <source>
        <strain evidence="2">wild</strain>
    </source>
</reference>
<dbReference type="AlphaFoldDB" id="A0A6J8CPT3"/>
<evidence type="ECO:0000313" key="2">
    <source>
        <dbReference type="Proteomes" id="UP000507470"/>
    </source>
</evidence>
<evidence type="ECO:0000313" key="1">
    <source>
        <dbReference type="EMBL" id="CAC5398508.1"/>
    </source>
</evidence>
<name>A0A6J8CPT3_MYTCO</name>
<sequence length="199" mass="22670">MDYVAYFLLAKVAIFQGFVYSDVINLSLPKYAIDGEDIWVKCSSDIVPYEQIAEFLVNGVTTDTIRRYNNDCFSSITRTVCSTDVCNCSSDGKSYSTNLFANNQIGNVTITCSMKLKRNGEVFKTEHVYISLLESTTHKEYITSSFLKDIHNQLSTKPLTTGSTTGFYNDSLTRTYNYVDLHQVNRLLHYDKHCTSEYQ</sequence>
<protein>
    <submittedName>
        <fullName evidence="1">Uncharacterized protein</fullName>
    </submittedName>
</protein>
<dbReference type="OrthoDB" id="10543462at2759"/>
<organism evidence="1 2">
    <name type="scientific">Mytilus coruscus</name>
    <name type="common">Sea mussel</name>
    <dbReference type="NCBI Taxonomy" id="42192"/>
    <lineage>
        <taxon>Eukaryota</taxon>
        <taxon>Metazoa</taxon>
        <taxon>Spiralia</taxon>
        <taxon>Lophotrochozoa</taxon>
        <taxon>Mollusca</taxon>
        <taxon>Bivalvia</taxon>
        <taxon>Autobranchia</taxon>
        <taxon>Pteriomorphia</taxon>
        <taxon>Mytilida</taxon>
        <taxon>Mytiloidea</taxon>
        <taxon>Mytilidae</taxon>
        <taxon>Mytilinae</taxon>
        <taxon>Mytilus</taxon>
    </lineage>
</organism>
<dbReference type="Proteomes" id="UP000507470">
    <property type="component" value="Unassembled WGS sequence"/>
</dbReference>